<dbReference type="PANTHER" id="PTHR30413:SF8">
    <property type="entry name" value="TRANSPORT PERMEASE PROTEIN"/>
    <property type="match status" value="1"/>
</dbReference>
<dbReference type="PANTHER" id="PTHR30413">
    <property type="entry name" value="INNER MEMBRANE TRANSPORT PERMEASE"/>
    <property type="match status" value="1"/>
</dbReference>
<evidence type="ECO:0000256" key="1">
    <source>
        <dbReference type="ARBA" id="ARBA00004429"/>
    </source>
</evidence>
<comment type="similarity">
    <text evidence="2 9">Belongs to the ABC-2 integral membrane protein family.</text>
</comment>
<feature type="transmembrane region" description="Helical" evidence="9">
    <location>
        <begin position="76"/>
        <end position="95"/>
    </location>
</feature>
<feature type="transmembrane region" description="Helical" evidence="9">
    <location>
        <begin position="150"/>
        <end position="174"/>
    </location>
</feature>
<comment type="subcellular location">
    <subcellularLocation>
        <location evidence="1">Cell inner membrane</location>
        <topology evidence="1">Multi-pass membrane protein</topology>
    </subcellularLocation>
    <subcellularLocation>
        <location evidence="9">Cell membrane</location>
        <topology evidence="9">Multi-pass membrane protein</topology>
    </subcellularLocation>
</comment>
<keyword evidence="7 9" id="KW-1133">Transmembrane helix</keyword>
<proteinExistence type="inferred from homology"/>
<feature type="transmembrane region" description="Helical" evidence="9">
    <location>
        <begin position="116"/>
        <end position="144"/>
    </location>
</feature>
<evidence type="ECO:0000313" key="12">
    <source>
        <dbReference type="Proteomes" id="UP000034050"/>
    </source>
</evidence>
<accession>A0A0G1CNJ6</accession>
<dbReference type="EMBL" id="LCFD01000004">
    <property type="protein sequence ID" value="KKS87077.1"/>
    <property type="molecule type" value="Genomic_DNA"/>
</dbReference>
<name>A0A0G1CNJ6_9BACT</name>
<dbReference type="GO" id="GO:0043190">
    <property type="term" value="C:ATP-binding cassette (ABC) transporter complex"/>
    <property type="evidence" value="ECO:0007669"/>
    <property type="project" value="InterPro"/>
</dbReference>
<evidence type="ECO:0000256" key="7">
    <source>
        <dbReference type="ARBA" id="ARBA00022989"/>
    </source>
</evidence>
<dbReference type="AlphaFoldDB" id="A0A0G1CNJ6"/>
<feature type="transmembrane region" description="Helical" evidence="9">
    <location>
        <begin position="42"/>
        <end position="64"/>
    </location>
</feature>
<dbReference type="PROSITE" id="PS51012">
    <property type="entry name" value="ABC_TM2"/>
    <property type="match status" value="1"/>
</dbReference>
<keyword evidence="3 9" id="KW-0813">Transport</keyword>
<keyword evidence="8 9" id="KW-0472">Membrane</keyword>
<feature type="domain" description="ABC transmembrane type-2" evidence="10">
    <location>
        <begin position="43"/>
        <end position="264"/>
    </location>
</feature>
<dbReference type="STRING" id="1618446.UV61_C0004G0003"/>
<organism evidence="11 12">
    <name type="scientific">Candidatus Gottesmanbacteria bacterium GW2011_GWB1_43_11</name>
    <dbReference type="NCBI Taxonomy" id="1618446"/>
    <lineage>
        <taxon>Bacteria</taxon>
        <taxon>Candidatus Gottesmaniibacteriota</taxon>
    </lineage>
</organism>
<evidence type="ECO:0000256" key="9">
    <source>
        <dbReference type="RuleBase" id="RU361157"/>
    </source>
</evidence>
<comment type="caution">
    <text evidence="11">The sequence shown here is derived from an EMBL/GenBank/DDBJ whole genome shotgun (WGS) entry which is preliminary data.</text>
</comment>
<evidence type="ECO:0000313" key="11">
    <source>
        <dbReference type="EMBL" id="KKS87077.1"/>
    </source>
</evidence>
<evidence type="ECO:0000256" key="3">
    <source>
        <dbReference type="ARBA" id="ARBA00022448"/>
    </source>
</evidence>
<feature type="transmembrane region" description="Helical" evidence="9">
    <location>
        <begin position="239"/>
        <end position="262"/>
    </location>
</feature>
<feature type="transmembrane region" description="Helical" evidence="9">
    <location>
        <begin position="186"/>
        <end position="205"/>
    </location>
</feature>
<gene>
    <name evidence="11" type="ORF">UV61_C0004G0003</name>
</gene>
<evidence type="ECO:0000256" key="5">
    <source>
        <dbReference type="ARBA" id="ARBA00022519"/>
    </source>
</evidence>
<dbReference type="Pfam" id="PF01061">
    <property type="entry name" value="ABC2_membrane"/>
    <property type="match status" value="1"/>
</dbReference>
<keyword evidence="5" id="KW-0997">Cell inner membrane</keyword>
<evidence type="ECO:0000256" key="2">
    <source>
        <dbReference type="ARBA" id="ARBA00007783"/>
    </source>
</evidence>
<dbReference type="Proteomes" id="UP000034050">
    <property type="component" value="Unassembled WGS sequence"/>
</dbReference>
<dbReference type="GO" id="GO:0015920">
    <property type="term" value="P:lipopolysaccharide transport"/>
    <property type="evidence" value="ECO:0007669"/>
    <property type="project" value="TreeGrafter"/>
</dbReference>
<dbReference type="GO" id="GO:0140359">
    <property type="term" value="F:ABC-type transporter activity"/>
    <property type="evidence" value="ECO:0007669"/>
    <property type="project" value="InterPro"/>
</dbReference>
<dbReference type="InterPro" id="IPR000412">
    <property type="entry name" value="ABC_2_transport"/>
</dbReference>
<keyword evidence="6 9" id="KW-0812">Transmembrane</keyword>
<dbReference type="InterPro" id="IPR047817">
    <property type="entry name" value="ABC2_TM_bact-type"/>
</dbReference>
<evidence type="ECO:0000256" key="4">
    <source>
        <dbReference type="ARBA" id="ARBA00022475"/>
    </source>
</evidence>
<keyword evidence="4 9" id="KW-1003">Cell membrane</keyword>
<evidence type="ECO:0000256" key="8">
    <source>
        <dbReference type="ARBA" id="ARBA00023136"/>
    </source>
</evidence>
<dbReference type="InterPro" id="IPR013525">
    <property type="entry name" value="ABC2_TM"/>
</dbReference>
<evidence type="ECO:0000259" key="10">
    <source>
        <dbReference type="PROSITE" id="PS51012"/>
    </source>
</evidence>
<evidence type="ECO:0000256" key="6">
    <source>
        <dbReference type="ARBA" id="ARBA00022692"/>
    </source>
</evidence>
<protein>
    <recommendedName>
        <fullName evidence="9">Transport permease protein</fullName>
    </recommendedName>
</protein>
<sequence>MAKIISQNQTSLPKVLQELWNQRELFYFLVWRDIALRYKQTIVGVVWVVLQPVAMTIVFTFLFGNIAKIPTGSIPYPLFVYPGLMFWNFFTRAVSASSESIVANRNLIEKVYFPRLVLPLAATIVNLVDFLVSFLVFTLLLVYFQFSPNLMGFLFLPLALVVLLIFTAGLGAFLASLNVFYRDIRFIIPFALQILLFLTPIVYPANLVGNKYTFFLKFNPLAAIIESAREAFFGSTFSYWPGFGLAALVSLVFFGLGIGVFLKSEKYFADIV</sequence>
<reference evidence="11 12" key="1">
    <citation type="journal article" date="2015" name="Nature">
        <title>rRNA introns, odd ribosomes, and small enigmatic genomes across a large radiation of phyla.</title>
        <authorList>
            <person name="Brown C.T."/>
            <person name="Hug L.A."/>
            <person name="Thomas B.C."/>
            <person name="Sharon I."/>
            <person name="Castelle C.J."/>
            <person name="Singh A."/>
            <person name="Wilkins M.J."/>
            <person name="Williams K.H."/>
            <person name="Banfield J.F."/>
        </authorList>
    </citation>
    <scope>NUCLEOTIDE SEQUENCE [LARGE SCALE GENOMIC DNA]</scope>
</reference>
<dbReference type="PRINTS" id="PR00164">
    <property type="entry name" value="ABC2TRNSPORT"/>
</dbReference>